<dbReference type="Proteomes" id="UP000566985">
    <property type="component" value="Unassembled WGS sequence"/>
</dbReference>
<reference evidence="3 4" key="1">
    <citation type="submission" date="2020-05" db="EMBL/GenBank/DDBJ databases">
        <title>Whole Genome Sequences of Enterobacteriales Associated with the International Space Station.</title>
        <authorList>
            <person name="Bharadwaj A."/>
            <person name="Daudu R."/>
            <person name="Singh N."/>
            <person name="Wood J."/>
            <person name="Debieu M."/>
            <person name="Mason C."/>
            <person name="Wang C."/>
            <person name="Venkateswaran K."/>
        </authorList>
    </citation>
    <scope>NUCLEOTIDE SEQUENCE [LARGE SCALE GENOMIC DNA]</scope>
    <source>
        <strain evidence="3 4">IF5SW-B1</strain>
    </source>
</reference>
<evidence type="ECO:0000313" key="4">
    <source>
        <dbReference type="Proteomes" id="UP000566985"/>
    </source>
</evidence>
<dbReference type="RefSeq" id="WP_176035919.1">
    <property type="nucleotide sequence ID" value="NZ_JABWPE010000068.1"/>
</dbReference>
<evidence type="ECO:0000256" key="2">
    <source>
        <dbReference type="SAM" id="MobiDB-lite"/>
    </source>
</evidence>
<dbReference type="EMBL" id="JABWPM010000066">
    <property type="protein sequence ID" value="NUY99468.1"/>
    <property type="molecule type" value="Genomic_DNA"/>
</dbReference>
<proteinExistence type="predicted"/>
<accession>A0A7Y6TUQ4</accession>
<comment type="caution">
    <text evidence="3">The sequence shown here is derived from an EMBL/GenBank/DDBJ whole genome shotgun (WGS) entry which is preliminary data.</text>
</comment>
<organism evidence="3 4">
    <name type="scientific">Pantoea brenneri</name>
    <dbReference type="NCBI Taxonomy" id="472694"/>
    <lineage>
        <taxon>Bacteria</taxon>
        <taxon>Pseudomonadati</taxon>
        <taxon>Pseudomonadota</taxon>
        <taxon>Gammaproteobacteria</taxon>
        <taxon>Enterobacterales</taxon>
        <taxon>Erwiniaceae</taxon>
        <taxon>Pantoea</taxon>
    </lineage>
</organism>
<evidence type="ECO:0008006" key="5">
    <source>
        <dbReference type="Google" id="ProtNLM"/>
    </source>
</evidence>
<protein>
    <recommendedName>
        <fullName evidence="5">Mobilization protein</fullName>
    </recommendedName>
</protein>
<feature type="compositionally biased region" description="Basic and acidic residues" evidence="2">
    <location>
        <begin position="418"/>
        <end position="441"/>
    </location>
</feature>
<feature type="region of interest" description="Disordered" evidence="2">
    <location>
        <begin position="418"/>
        <end position="447"/>
    </location>
</feature>
<gene>
    <name evidence="3" type="ORF">HU668_23930</name>
</gene>
<keyword evidence="1" id="KW-0175">Coiled coil</keyword>
<name>A0A7Y6TUQ4_9GAMM</name>
<dbReference type="Gene3D" id="3.30.930.30">
    <property type="match status" value="1"/>
</dbReference>
<evidence type="ECO:0000256" key="1">
    <source>
        <dbReference type="SAM" id="Coils"/>
    </source>
</evidence>
<feature type="compositionally biased region" description="Basic and acidic residues" evidence="2">
    <location>
        <begin position="18"/>
        <end position="30"/>
    </location>
</feature>
<feature type="coiled-coil region" evidence="1">
    <location>
        <begin position="320"/>
        <end position="367"/>
    </location>
</feature>
<feature type="region of interest" description="Disordered" evidence="2">
    <location>
        <begin position="14"/>
        <end position="42"/>
    </location>
</feature>
<dbReference type="AlphaFoldDB" id="A0A7Y6TUQ4"/>
<dbReference type="GeneID" id="57348277"/>
<evidence type="ECO:0000313" key="3">
    <source>
        <dbReference type="EMBL" id="NUY99468.1"/>
    </source>
</evidence>
<dbReference type="CDD" id="cd17242">
    <property type="entry name" value="MobM_relaxase"/>
    <property type="match status" value="1"/>
</dbReference>
<sequence>MKTAQFVHIETYGKKSAKRAEKGGNHRSDVKQTTSGGVLAEARREQGFTSHIEQPAEPVLLYGVDVVEVEKLTEDYSLNSYTTDKNGKQKKLRSDASILLAGVVSIKQEDSEIWDDYKKDSIEFLKNKYGDNLKSVIEHTDESQPHIHFYVVADVGEKLADLHDGKKAVSLLKDKKDQQVAYTTAMTEFQNDFYNSVSKKYGLDRLGKNPRKRMSREGYLKYLKEIEVVEGMKEKSINEYVSKNVELEHDYNTKKAVQDESFEKREKVFETALKKEKKRVMSIAIKNGEAQGIRKFEKENFFMKFKITGKFTKGIRDKYIKKYKAEAEDNEKNKKLLELEAKEQFKLKEKNQVLEKANSNLQADINNVFHHIADFNKTNDRKSFIGKMKYAYESVKNHLSRQDKELADIEKKALEREQQEKLKQEVSTKPEVAQAKEEPVKQRKFKT</sequence>